<dbReference type="PANTHER" id="PTHR43173">
    <property type="entry name" value="ABC1 FAMILY PROTEIN"/>
    <property type="match status" value="1"/>
</dbReference>
<dbReference type="InterPro" id="IPR051130">
    <property type="entry name" value="Mito_struct-func_regulator"/>
</dbReference>
<dbReference type="InterPro" id="IPR011009">
    <property type="entry name" value="Kinase-like_dom_sf"/>
</dbReference>
<dbReference type="Gene3D" id="1.10.510.10">
    <property type="entry name" value="Transferase(Phosphotransferase) domain 1"/>
    <property type="match status" value="1"/>
</dbReference>
<organism evidence="3 4">
    <name type="scientific">Candidatus Anaerobiospirillum merdipullorum</name>
    <dbReference type="NCBI Taxonomy" id="2838450"/>
    <lineage>
        <taxon>Bacteria</taxon>
        <taxon>Pseudomonadati</taxon>
        <taxon>Pseudomonadota</taxon>
        <taxon>Gammaproteobacteria</taxon>
        <taxon>Aeromonadales</taxon>
        <taxon>Succinivibrionaceae</taxon>
        <taxon>Anaerobiospirillum</taxon>
    </lineage>
</organism>
<evidence type="ECO:0000313" key="3">
    <source>
        <dbReference type="EMBL" id="MBU3827107.1"/>
    </source>
</evidence>
<feature type="compositionally biased region" description="Polar residues" evidence="1">
    <location>
        <begin position="390"/>
        <end position="402"/>
    </location>
</feature>
<gene>
    <name evidence="3" type="ORF">IAA31_06425</name>
</gene>
<feature type="region of interest" description="Disordered" evidence="1">
    <location>
        <begin position="390"/>
        <end position="448"/>
    </location>
</feature>
<dbReference type="AlphaFoldDB" id="A0A9E2KPG1"/>
<reference evidence="3" key="2">
    <citation type="submission" date="2021-04" db="EMBL/GenBank/DDBJ databases">
        <authorList>
            <person name="Gilroy R."/>
        </authorList>
    </citation>
    <scope>NUCLEOTIDE SEQUENCE</scope>
    <source>
        <strain evidence="3">687</strain>
    </source>
</reference>
<dbReference type="GO" id="GO:0005524">
    <property type="term" value="F:ATP binding"/>
    <property type="evidence" value="ECO:0007669"/>
    <property type="project" value="InterPro"/>
</dbReference>
<feature type="domain" description="Protein kinase" evidence="2">
    <location>
        <begin position="567"/>
        <end position="987"/>
    </location>
</feature>
<dbReference type="SUPFAM" id="SSF56112">
    <property type="entry name" value="Protein kinase-like (PK-like)"/>
    <property type="match status" value="1"/>
</dbReference>
<comment type="caution">
    <text evidence="3">The sequence shown here is derived from an EMBL/GenBank/DDBJ whole genome shotgun (WGS) entry which is preliminary data.</text>
</comment>
<dbReference type="PROSITE" id="PS50011">
    <property type="entry name" value="PROTEIN_KINASE_DOM"/>
    <property type="match status" value="1"/>
</dbReference>
<evidence type="ECO:0000256" key="1">
    <source>
        <dbReference type="SAM" id="MobiDB-lite"/>
    </source>
</evidence>
<dbReference type="Pfam" id="PF03109">
    <property type="entry name" value="ABC1"/>
    <property type="match status" value="1"/>
</dbReference>
<dbReference type="Proteomes" id="UP000824150">
    <property type="component" value="Unassembled WGS sequence"/>
</dbReference>
<dbReference type="GO" id="GO:0004672">
    <property type="term" value="F:protein kinase activity"/>
    <property type="evidence" value="ECO:0007669"/>
    <property type="project" value="InterPro"/>
</dbReference>
<dbReference type="EMBL" id="JAHLFG010000069">
    <property type="protein sequence ID" value="MBU3827107.1"/>
    <property type="molecule type" value="Genomic_DNA"/>
</dbReference>
<accession>A0A9E2KPG1</accession>
<protein>
    <submittedName>
        <fullName evidence="3">Phosphotransferase</fullName>
    </submittedName>
</protein>
<proteinExistence type="predicted"/>
<reference evidence="3" key="1">
    <citation type="journal article" date="2021" name="PeerJ">
        <title>Extensive microbial diversity within the chicken gut microbiome revealed by metagenomics and culture.</title>
        <authorList>
            <person name="Gilroy R."/>
            <person name="Ravi A."/>
            <person name="Getino M."/>
            <person name="Pursley I."/>
            <person name="Horton D.L."/>
            <person name="Alikhan N.F."/>
            <person name="Baker D."/>
            <person name="Gharbi K."/>
            <person name="Hall N."/>
            <person name="Watson M."/>
            <person name="Adriaenssens E.M."/>
            <person name="Foster-Nyarko E."/>
            <person name="Jarju S."/>
            <person name="Secka A."/>
            <person name="Antonio M."/>
            <person name="Oren A."/>
            <person name="Chaudhuri R.R."/>
            <person name="La Ragione R."/>
            <person name="Hildebrand F."/>
            <person name="Pallen M.J."/>
        </authorList>
    </citation>
    <scope>NUCLEOTIDE SEQUENCE</scope>
    <source>
        <strain evidence="3">687</strain>
    </source>
</reference>
<dbReference type="PANTHER" id="PTHR43173:SF19">
    <property type="entry name" value="AARF DOMAIN-CONTAINING PROTEIN KINASE 1"/>
    <property type="match status" value="1"/>
</dbReference>
<sequence length="1113" mass="123438">MPDIFGISSHRLNEAVFNQTDKVADSLVHEEMSTAKKWLIGIFTLGIGAIVIDCREHAERERAKQMAQSVLNLKTELRALPPDQEASFSIKMLDHEVTVVQGADNKLSVVLPDKRLELNFDARELTRRLENDIVSHPDFYGKEKALYEINRARALGPENSARCRELSLKAICANSNLTEADFSAVTNQHISYAAEMAIEQRLNGSDYLANLIAPLSNRDLINSVDCQELIERFDRALAERPEQVRSRVQLNASDRNAPAPQSNQTDAYRQLAADLIYSEETWIHDQNVNAPGERLRYCLNKHADTVAELLNHPEILQDLPLSEDQRNMIELARSAMQTLSADGEVSGAQVQEFADNLPSESLAYLEQQIDAQVNVLFDRVQQEVCSHLSELTNPGTQSNNTVQTEPQAPEATAAQTAPQQTAAAEQSTAPGATVSETEPESDRKKLERMMSSSGLDLNSNGYGRFMQLVFSRYFSSVDALDKRSMLASLLRGSDENPSIGQQAGAFLKGAGPIMQKMLQGFNTDAVNPEFAQAIADMKSNLAPIPDKIVQAYLLSMVENSHGAIQSIEVVRSLGAASVGQALLCRVSYAGNPPEEMPGTRECVIKLLRPDVQNRARREQDVFKQAAAEVPGMAVTFDGQLKRIMQELDLTVEAENIKAGQIYSQMGDNKVKSMQLSPLCPPSQNILMLEKAPGATVDRFMQQMRQELEDIIAPLCERNEDGSIKRDNATGRPVMLNNSKPEQIFEVQRQLLALYEKAKDCQSQLVSLSRIWVAEGIYRDGFYHGDLHAGNIMYDPQEGLTVIDFGNATALTSEQQGQITLMVAAAAVGDTPRFLSSFRDLLSPEGKQAFDAHRAEAEAKVGEIMALGKIPESGYRIAVALTELQKLGIEVPAPVFNFSQCQVRLQGAVDSANQFLADISATMVDACNSIHSMYTISPNLLGNFMRNATSVNQIEIAFATYVNQMTSPLQGFKEDLRRIMPFANDPRLGAGAWRDVHYAHSASFKDAVDHYNELKQRYNVYTDSENSSSVRQTLTPEQQAELAASLNEVVEIGYKCEIDYVNNNIDIFRKMEAVFAHKPHDFCIAMAEVINDNLHSSLSRLGVINAMRYWRQFA</sequence>
<evidence type="ECO:0000259" key="2">
    <source>
        <dbReference type="PROSITE" id="PS50011"/>
    </source>
</evidence>
<dbReference type="InterPro" id="IPR000719">
    <property type="entry name" value="Prot_kinase_dom"/>
</dbReference>
<dbReference type="InterPro" id="IPR004147">
    <property type="entry name" value="ABC1_dom"/>
</dbReference>
<evidence type="ECO:0000313" key="4">
    <source>
        <dbReference type="Proteomes" id="UP000824150"/>
    </source>
</evidence>
<feature type="compositionally biased region" description="Low complexity" evidence="1">
    <location>
        <begin position="403"/>
        <end position="430"/>
    </location>
</feature>
<name>A0A9E2KPG1_9GAMM</name>